<dbReference type="EMBL" id="JANEYG010000057">
    <property type="protein sequence ID" value="KAJ8915153.1"/>
    <property type="molecule type" value="Genomic_DNA"/>
</dbReference>
<evidence type="ECO:0000313" key="2">
    <source>
        <dbReference type="EMBL" id="KAJ8915153.1"/>
    </source>
</evidence>
<comment type="caution">
    <text evidence="2">The sequence shown here is derived from an EMBL/GenBank/DDBJ whole genome shotgun (WGS) entry which is preliminary data.</text>
</comment>
<keyword evidence="1" id="KW-0732">Signal</keyword>
<name>A0AAV8VLK0_9CUCU</name>
<protein>
    <recommendedName>
        <fullName evidence="4">Secreted protein</fullName>
    </recommendedName>
</protein>
<evidence type="ECO:0000313" key="3">
    <source>
        <dbReference type="Proteomes" id="UP001159042"/>
    </source>
</evidence>
<keyword evidence="3" id="KW-1185">Reference proteome</keyword>
<reference evidence="2 3" key="1">
    <citation type="journal article" date="2023" name="Insect Mol. Biol.">
        <title>Genome sequencing provides insights into the evolution of gene families encoding plant cell wall-degrading enzymes in longhorned beetles.</title>
        <authorList>
            <person name="Shin N.R."/>
            <person name="Okamura Y."/>
            <person name="Kirsch R."/>
            <person name="Pauchet Y."/>
        </authorList>
    </citation>
    <scope>NUCLEOTIDE SEQUENCE [LARGE SCALE GENOMIC DNA]</scope>
    <source>
        <strain evidence="2">EAD_L_NR</strain>
    </source>
</reference>
<proteinExistence type="predicted"/>
<dbReference type="Proteomes" id="UP001159042">
    <property type="component" value="Unassembled WGS sequence"/>
</dbReference>
<accession>A0AAV8VLK0</accession>
<organism evidence="2 3">
    <name type="scientific">Exocentrus adspersus</name>
    <dbReference type="NCBI Taxonomy" id="1586481"/>
    <lineage>
        <taxon>Eukaryota</taxon>
        <taxon>Metazoa</taxon>
        <taxon>Ecdysozoa</taxon>
        <taxon>Arthropoda</taxon>
        <taxon>Hexapoda</taxon>
        <taxon>Insecta</taxon>
        <taxon>Pterygota</taxon>
        <taxon>Neoptera</taxon>
        <taxon>Endopterygota</taxon>
        <taxon>Coleoptera</taxon>
        <taxon>Polyphaga</taxon>
        <taxon>Cucujiformia</taxon>
        <taxon>Chrysomeloidea</taxon>
        <taxon>Cerambycidae</taxon>
        <taxon>Lamiinae</taxon>
        <taxon>Acanthocinini</taxon>
        <taxon>Exocentrus</taxon>
    </lineage>
</organism>
<dbReference type="AlphaFoldDB" id="A0AAV8VLK0"/>
<gene>
    <name evidence="2" type="ORF">NQ315_000405</name>
</gene>
<evidence type="ECO:0008006" key="4">
    <source>
        <dbReference type="Google" id="ProtNLM"/>
    </source>
</evidence>
<feature type="signal peptide" evidence="1">
    <location>
        <begin position="1"/>
        <end position="24"/>
    </location>
</feature>
<evidence type="ECO:0000256" key="1">
    <source>
        <dbReference type="SAM" id="SignalP"/>
    </source>
</evidence>
<sequence>MDLKRFFWGTIFLILVFVVENGNGFDCYRCEANAYSAQHDPCIYVKKIHKQNCPEGTPQRCVSARILTKQDFWLPYPKPYVLLQSCIPNMPRMGGEGGCDYIFQQIKNEKPPGVALQGYDHCILCTTEFCNV</sequence>
<feature type="chain" id="PRO_5043900080" description="Secreted protein" evidence="1">
    <location>
        <begin position="25"/>
        <end position="132"/>
    </location>
</feature>